<accession>A0ABR0T2Q1</accession>
<gene>
    <name evidence="11" type="ORF">PT974_00669</name>
</gene>
<keyword evidence="3 8" id="KW-0863">Zinc-finger</keyword>
<proteinExistence type="predicted"/>
<keyword evidence="12" id="KW-1185">Reference proteome</keyword>
<sequence length="567" mass="60166">MSEHSQPGTPPLGHPRESATARTALPSRPMSSKNRATTPSSTQDSIRSSLEQEIREPRRGDGSAPSSSRNSPANDSEIATKTSSPEASSSASKNKRLSASGNTTGQGGQVCSNCGTTRTPLWRRSPQGATICNACGLYLKARNASRPTSLKKPPSVVSSGTSQPGSSKSASASGTKLLPNVAGATYVAADQTMSGTCPGGGRCNGTGGAEGCNGCPAYNNRMSKSAHFNVVQRQGSCGSSGAEPAKTEPIPIDINALQVQDRETTVVVACQNCGTTITPLWRRDESGHTICNACGLYYKLHGVHRPVTMKKATIKRRKRVIPAAENEEDESMELVETQSQERTPERGTMNEDGSINLGFRRRAEHPMTIEPEPVMRTSGNTSPLPSASDLAAYHQPTGSLRNIPTPLNDENRLAPLTSMAVPPPTDDRQPSLSPASFLSPTRKRSFSTTEAESVSGTESINDSAKRVSSIKSILNPSMSADESPTSLHFSMDRGDYSLPPIRSSGSAAIITGGGSFTPLNAPSAARDANVEAAGRKKEERRTALKMEAEQMRELLAAKERELMELDE</sequence>
<keyword evidence="2" id="KW-0479">Metal-binding</keyword>
<evidence type="ECO:0000256" key="2">
    <source>
        <dbReference type="ARBA" id="ARBA00022723"/>
    </source>
</evidence>
<feature type="region of interest" description="Disordered" evidence="9">
    <location>
        <begin position="372"/>
        <end position="391"/>
    </location>
</feature>
<dbReference type="PROSITE" id="PS50114">
    <property type="entry name" value="GATA_ZN_FINGER_2"/>
    <property type="match status" value="2"/>
</dbReference>
<feature type="compositionally biased region" description="Low complexity" evidence="9">
    <location>
        <begin position="153"/>
        <end position="174"/>
    </location>
</feature>
<keyword evidence="6" id="KW-0804">Transcription</keyword>
<dbReference type="CDD" id="cd00202">
    <property type="entry name" value="ZnF_GATA"/>
    <property type="match status" value="2"/>
</dbReference>
<dbReference type="PRINTS" id="PR00619">
    <property type="entry name" value="GATAZNFINGER"/>
</dbReference>
<keyword evidence="4" id="KW-0862">Zinc</keyword>
<dbReference type="Pfam" id="PF00320">
    <property type="entry name" value="GATA"/>
    <property type="match status" value="2"/>
</dbReference>
<evidence type="ECO:0000256" key="6">
    <source>
        <dbReference type="ARBA" id="ARBA00023163"/>
    </source>
</evidence>
<organism evidence="11 12">
    <name type="scientific">Cladobotryum mycophilum</name>
    <dbReference type="NCBI Taxonomy" id="491253"/>
    <lineage>
        <taxon>Eukaryota</taxon>
        <taxon>Fungi</taxon>
        <taxon>Dikarya</taxon>
        <taxon>Ascomycota</taxon>
        <taxon>Pezizomycotina</taxon>
        <taxon>Sordariomycetes</taxon>
        <taxon>Hypocreomycetidae</taxon>
        <taxon>Hypocreales</taxon>
        <taxon>Hypocreaceae</taxon>
        <taxon>Cladobotryum</taxon>
    </lineage>
</organism>
<feature type="compositionally biased region" description="Polar residues" evidence="9">
    <location>
        <begin position="446"/>
        <end position="462"/>
    </location>
</feature>
<dbReference type="EMBL" id="JAVFKD010000001">
    <property type="protein sequence ID" value="KAK5998295.1"/>
    <property type="molecule type" value="Genomic_DNA"/>
</dbReference>
<evidence type="ECO:0000313" key="11">
    <source>
        <dbReference type="EMBL" id="KAK5998295.1"/>
    </source>
</evidence>
<dbReference type="Proteomes" id="UP001338125">
    <property type="component" value="Unassembled WGS sequence"/>
</dbReference>
<name>A0ABR0T2Q1_9HYPO</name>
<reference evidence="11 12" key="1">
    <citation type="submission" date="2024-01" db="EMBL/GenBank/DDBJ databases">
        <title>Complete genome of Cladobotryum mycophilum ATHUM6906.</title>
        <authorList>
            <person name="Christinaki A.C."/>
            <person name="Myridakis A.I."/>
            <person name="Kouvelis V.N."/>
        </authorList>
    </citation>
    <scope>NUCLEOTIDE SEQUENCE [LARGE SCALE GENOMIC DNA]</scope>
    <source>
        <strain evidence="11 12">ATHUM6906</strain>
    </source>
</reference>
<comment type="caution">
    <text evidence="11">The sequence shown here is derived from an EMBL/GenBank/DDBJ whole genome shotgun (WGS) entry which is preliminary data.</text>
</comment>
<keyword evidence="7" id="KW-0539">Nucleus</keyword>
<dbReference type="SMART" id="SM00401">
    <property type="entry name" value="ZnF_GATA"/>
    <property type="match status" value="2"/>
</dbReference>
<feature type="compositionally biased region" description="Low complexity" evidence="9">
    <location>
        <begin position="83"/>
        <end position="92"/>
    </location>
</feature>
<evidence type="ECO:0000256" key="3">
    <source>
        <dbReference type="ARBA" id="ARBA00022771"/>
    </source>
</evidence>
<feature type="region of interest" description="Disordered" evidence="9">
    <location>
        <begin position="396"/>
        <end position="465"/>
    </location>
</feature>
<dbReference type="InterPro" id="IPR000679">
    <property type="entry name" value="Znf_GATA"/>
</dbReference>
<dbReference type="Gene3D" id="3.30.50.10">
    <property type="entry name" value="Erythroid Transcription Factor GATA-1, subunit A"/>
    <property type="match status" value="2"/>
</dbReference>
<evidence type="ECO:0000259" key="10">
    <source>
        <dbReference type="PROSITE" id="PS50114"/>
    </source>
</evidence>
<feature type="region of interest" description="Disordered" evidence="9">
    <location>
        <begin position="516"/>
        <end position="541"/>
    </location>
</feature>
<evidence type="ECO:0000256" key="1">
    <source>
        <dbReference type="ARBA" id="ARBA00004123"/>
    </source>
</evidence>
<feature type="region of interest" description="Disordered" evidence="9">
    <location>
        <begin position="1"/>
        <end position="113"/>
    </location>
</feature>
<evidence type="ECO:0000256" key="7">
    <source>
        <dbReference type="ARBA" id="ARBA00023242"/>
    </source>
</evidence>
<feature type="compositionally biased region" description="Polar residues" evidence="9">
    <location>
        <begin position="97"/>
        <end position="113"/>
    </location>
</feature>
<feature type="compositionally biased region" description="Polar residues" evidence="9">
    <location>
        <begin position="29"/>
        <end position="49"/>
    </location>
</feature>
<protein>
    <submittedName>
        <fullName evidence="11">GATA-type transcription factor sre</fullName>
    </submittedName>
</protein>
<dbReference type="PROSITE" id="PS00344">
    <property type="entry name" value="GATA_ZN_FINGER_1"/>
    <property type="match status" value="2"/>
</dbReference>
<dbReference type="PANTHER" id="PTHR10071:SF335">
    <property type="entry name" value="IRON-SENSING TRANSCRIPTIONAL REPRESSOR-RELATED"/>
    <property type="match status" value="1"/>
</dbReference>
<evidence type="ECO:0000256" key="9">
    <source>
        <dbReference type="SAM" id="MobiDB-lite"/>
    </source>
</evidence>
<feature type="compositionally biased region" description="Low complexity" evidence="9">
    <location>
        <begin position="62"/>
        <end position="76"/>
    </location>
</feature>
<feature type="domain" description="GATA-type" evidence="10">
    <location>
        <begin position="270"/>
        <end position="317"/>
    </location>
</feature>
<dbReference type="InterPro" id="IPR013088">
    <property type="entry name" value="Znf_NHR/GATA"/>
</dbReference>
<evidence type="ECO:0000256" key="5">
    <source>
        <dbReference type="ARBA" id="ARBA00023015"/>
    </source>
</evidence>
<dbReference type="PANTHER" id="PTHR10071">
    <property type="entry name" value="TRANSCRIPTION FACTOR GATA FAMILY MEMBER"/>
    <property type="match status" value="1"/>
</dbReference>
<dbReference type="SUPFAM" id="SSF57716">
    <property type="entry name" value="Glucocorticoid receptor-like (DNA-binding domain)"/>
    <property type="match status" value="2"/>
</dbReference>
<feature type="region of interest" description="Disordered" evidence="9">
    <location>
        <begin position="145"/>
        <end position="174"/>
    </location>
</feature>
<feature type="domain" description="GATA-type" evidence="10">
    <location>
        <begin position="105"/>
        <end position="160"/>
    </location>
</feature>
<evidence type="ECO:0000256" key="8">
    <source>
        <dbReference type="PROSITE-ProRule" id="PRU00094"/>
    </source>
</evidence>
<comment type="subcellular location">
    <subcellularLocation>
        <location evidence="1">Nucleus</location>
    </subcellularLocation>
</comment>
<evidence type="ECO:0000256" key="4">
    <source>
        <dbReference type="ARBA" id="ARBA00022833"/>
    </source>
</evidence>
<evidence type="ECO:0000313" key="12">
    <source>
        <dbReference type="Proteomes" id="UP001338125"/>
    </source>
</evidence>
<feature type="compositionally biased region" description="Basic and acidic residues" evidence="9">
    <location>
        <begin position="50"/>
        <end position="61"/>
    </location>
</feature>
<feature type="compositionally biased region" description="Polar residues" evidence="9">
    <location>
        <begin position="430"/>
        <end position="439"/>
    </location>
</feature>
<feature type="region of interest" description="Disordered" evidence="9">
    <location>
        <begin position="324"/>
        <end position="353"/>
    </location>
</feature>
<dbReference type="InterPro" id="IPR039355">
    <property type="entry name" value="Transcription_factor_GATA"/>
</dbReference>
<keyword evidence="5" id="KW-0805">Transcription regulation</keyword>